<dbReference type="KEGG" id="xba:C7S18_06960"/>
<proteinExistence type="predicted"/>
<dbReference type="GO" id="GO:0005249">
    <property type="term" value="F:voltage-gated potassium channel activity"/>
    <property type="evidence" value="ECO:0007669"/>
    <property type="project" value="InterPro"/>
</dbReference>
<keyword evidence="3 8" id="KW-0812">Transmembrane</keyword>
<keyword evidence="5" id="KW-0406">Ion transport</keyword>
<feature type="transmembrane region" description="Helical" evidence="8">
    <location>
        <begin position="68"/>
        <end position="85"/>
    </location>
</feature>
<protein>
    <submittedName>
        <fullName evidence="10">Ion transporter</fullName>
    </submittedName>
</protein>
<evidence type="ECO:0000256" key="2">
    <source>
        <dbReference type="ARBA" id="ARBA00022448"/>
    </source>
</evidence>
<dbReference type="InterPro" id="IPR013099">
    <property type="entry name" value="K_chnl_dom"/>
</dbReference>
<dbReference type="GO" id="GO:0008076">
    <property type="term" value="C:voltage-gated potassium channel complex"/>
    <property type="evidence" value="ECO:0007669"/>
    <property type="project" value="InterPro"/>
</dbReference>
<dbReference type="Gene3D" id="1.10.287.70">
    <property type="match status" value="1"/>
</dbReference>
<dbReference type="Gene3D" id="1.20.120.350">
    <property type="entry name" value="Voltage-gated potassium channels. Chain C"/>
    <property type="match status" value="1"/>
</dbReference>
<gene>
    <name evidence="10" type="ORF">C7S18_06960</name>
</gene>
<feature type="transmembrane region" description="Helical" evidence="8">
    <location>
        <begin position="203"/>
        <end position="229"/>
    </location>
</feature>
<dbReference type="InterPro" id="IPR028325">
    <property type="entry name" value="VG_K_chnl"/>
</dbReference>
<feature type="transmembrane region" description="Helical" evidence="8">
    <location>
        <begin position="115"/>
        <end position="135"/>
    </location>
</feature>
<keyword evidence="4 8" id="KW-1133">Transmembrane helix</keyword>
<evidence type="ECO:0000256" key="1">
    <source>
        <dbReference type="ARBA" id="ARBA00004141"/>
    </source>
</evidence>
<evidence type="ECO:0000256" key="8">
    <source>
        <dbReference type="SAM" id="Phobius"/>
    </source>
</evidence>
<evidence type="ECO:0000256" key="6">
    <source>
        <dbReference type="ARBA" id="ARBA00023136"/>
    </source>
</evidence>
<evidence type="ECO:0000256" key="4">
    <source>
        <dbReference type="ARBA" id="ARBA00022989"/>
    </source>
</evidence>
<keyword evidence="11" id="KW-1185">Reference proteome</keyword>
<feature type="transmembrane region" description="Helical" evidence="8">
    <location>
        <begin position="92"/>
        <end position="109"/>
    </location>
</feature>
<dbReference type="Proteomes" id="UP000241074">
    <property type="component" value="Chromosome"/>
</dbReference>
<evidence type="ECO:0000313" key="10">
    <source>
        <dbReference type="EMBL" id="AVP96953.1"/>
    </source>
</evidence>
<dbReference type="PANTHER" id="PTHR11537:SF254">
    <property type="entry name" value="POTASSIUM VOLTAGE-GATED CHANNEL PROTEIN SHAB"/>
    <property type="match status" value="1"/>
</dbReference>
<comment type="subcellular location">
    <subcellularLocation>
        <location evidence="1">Membrane</location>
        <topology evidence="1">Multi-pass membrane protein</topology>
    </subcellularLocation>
</comment>
<feature type="domain" description="Potassium channel" evidence="9">
    <location>
        <begin position="153"/>
        <end position="228"/>
    </location>
</feature>
<evidence type="ECO:0000256" key="7">
    <source>
        <dbReference type="ARBA" id="ARBA00023303"/>
    </source>
</evidence>
<organism evidence="10 11">
    <name type="scientific">Ahniella affigens</name>
    <dbReference type="NCBI Taxonomy" id="2021234"/>
    <lineage>
        <taxon>Bacteria</taxon>
        <taxon>Pseudomonadati</taxon>
        <taxon>Pseudomonadota</taxon>
        <taxon>Gammaproteobacteria</taxon>
        <taxon>Lysobacterales</taxon>
        <taxon>Rhodanobacteraceae</taxon>
        <taxon>Ahniella</taxon>
    </lineage>
</organism>
<dbReference type="EMBL" id="CP027860">
    <property type="protein sequence ID" value="AVP96953.1"/>
    <property type="molecule type" value="Genomic_DNA"/>
</dbReference>
<keyword evidence="6 8" id="KW-0472">Membrane</keyword>
<evidence type="ECO:0000313" key="11">
    <source>
        <dbReference type="Proteomes" id="UP000241074"/>
    </source>
</evidence>
<name>A0A2P1PQ29_9GAMM</name>
<evidence type="ECO:0000256" key="5">
    <source>
        <dbReference type="ARBA" id="ARBA00023065"/>
    </source>
</evidence>
<dbReference type="GO" id="GO:0001508">
    <property type="term" value="P:action potential"/>
    <property type="evidence" value="ECO:0007669"/>
    <property type="project" value="TreeGrafter"/>
</dbReference>
<reference evidence="10 11" key="1">
    <citation type="submission" date="2018-03" db="EMBL/GenBank/DDBJ databases">
        <title>Ahniella affigens gen. nov., sp. nov., a gammaproteobacterium isolated from sandy soil near a stream.</title>
        <authorList>
            <person name="Ko Y."/>
            <person name="Kim J.-H."/>
        </authorList>
    </citation>
    <scope>NUCLEOTIDE SEQUENCE [LARGE SCALE GENOMIC DNA]</scope>
    <source>
        <strain evidence="10 11">D13</strain>
    </source>
</reference>
<dbReference type="InterPro" id="IPR027359">
    <property type="entry name" value="Volt_channel_dom_sf"/>
</dbReference>
<dbReference type="AlphaFoldDB" id="A0A2P1PQ29"/>
<dbReference type="Pfam" id="PF07885">
    <property type="entry name" value="Ion_trans_2"/>
    <property type="match status" value="1"/>
</dbReference>
<feature type="transmembrane region" description="Helical" evidence="8">
    <location>
        <begin position="35"/>
        <end position="52"/>
    </location>
</feature>
<reference evidence="10 11" key="2">
    <citation type="submission" date="2018-03" db="EMBL/GenBank/DDBJ databases">
        <authorList>
            <person name="Keele B.F."/>
        </authorList>
    </citation>
    <scope>NUCLEOTIDE SEQUENCE [LARGE SCALE GENOMIC DNA]</scope>
    <source>
        <strain evidence="10 11">D13</strain>
    </source>
</reference>
<sequence length="302" mass="34752">MEAVNNVRERFGHWIGLAGVASSESERARRWYRRFEWILVPMAVWLPIQIFLEGSHEISQSIGDYLDWIIWTAFFLETVVLSCLVRRPWHYLRSNWLNLVIIIAGQPWFWDDSPFLPVARGLRLLMLISLIVHVGSFSREMLKRNSLGPTMIVLMLVTSLGGVLVAHFDPAFHSPWDGIWWAWVTVTTVGYGDLIPQSLAGRIFAVVLMLMGVGLIALLSATMAAYFRADEDREAERMRERIFRKLIQMDQEADERQKHTDLLLASLAKMEAEALSRQDQINELKLQLSDIKRVLERLPPPG</sequence>
<evidence type="ECO:0000259" key="9">
    <source>
        <dbReference type="Pfam" id="PF07885"/>
    </source>
</evidence>
<evidence type="ECO:0000256" key="3">
    <source>
        <dbReference type="ARBA" id="ARBA00022692"/>
    </source>
</evidence>
<dbReference type="PANTHER" id="PTHR11537">
    <property type="entry name" value="VOLTAGE-GATED POTASSIUM CHANNEL"/>
    <property type="match status" value="1"/>
</dbReference>
<keyword evidence="2" id="KW-0813">Transport</keyword>
<keyword evidence="7" id="KW-0407">Ion channel</keyword>
<feature type="transmembrane region" description="Helical" evidence="8">
    <location>
        <begin position="147"/>
        <end position="168"/>
    </location>
</feature>
<dbReference type="SUPFAM" id="SSF81324">
    <property type="entry name" value="Voltage-gated potassium channels"/>
    <property type="match status" value="1"/>
</dbReference>
<accession>A0A2P1PQ29</accession>